<dbReference type="InterPro" id="IPR012825">
    <property type="entry name" value="BluB"/>
</dbReference>
<evidence type="ECO:0000313" key="2">
    <source>
        <dbReference type="EMBL" id="MBR1138230.1"/>
    </source>
</evidence>
<dbReference type="EMBL" id="JAFCLK010000019">
    <property type="protein sequence ID" value="MBR1138230.1"/>
    <property type="molecule type" value="Genomic_DNA"/>
</dbReference>
<sequence length="217" mass="24399">MSPAKHPPHFDASFKALFADLVRWRRDVRRFRTDPVPPDLIERLLTLAAHAPSVGFCQPWRFVLVETAERRAAIADNFRQSNQAALAGYDGERRALYARLKLEGLTLAPVHLAVCADEGTATGHRLGRATMPETLRYSVVAAVQTFWLAARAEGLGVGWVSILDPAAVCRELDLPSDWTLVAYLCIGWPQEEHDDPELERHGWETRLDQTAIQPLRR</sequence>
<reference evidence="3" key="1">
    <citation type="journal article" date="2021" name="ISME J.">
        <title>Evolutionary origin and ecological implication of a unique nif island in free-living Bradyrhizobium lineages.</title>
        <authorList>
            <person name="Tao J."/>
        </authorList>
    </citation>
    <scope>NUCLEOTIDE SEQUENCE [LARGE SCALE GENOMIC DNA]</scope>
    <source>
        <strain evidence="3">SZCCT0094</strain>
    </source>
</reference>
<organism evidence="2 3">
    <name type="scientific">Bradyrhizobium denitrificans</name>
    <dbReference type="NCBI Taxonomy" id="2734912"/>
    <lineage>
        <taxon>Bacteria</taxon>
        <taxon>Pseudomonadati</taxon>
        <taxon>Pseudomonadota</taxon>
        <taxon>Alphaproteobacteria</taxon>
        <taxon>Hyphomicrobiales</taxon>
        <taxon>Nitrobacteraceae</taxon>
        <taxon>Bradyrhizobium</taxon>
    </lineage>
</organism>
<keyword evidence="3" id="KW-1185">Reference proteome</keyword>
<comment type="caution">
    <text evidence="2">The sequence shown here is derived from an EMBL/GenBank/DDBJ whole genome shotgun (WGS) entry which is preliminary data.</text>
</comment>
<dbReference type="EC" id="1.13.11.79" evidence="2"/>
<dbReference type="PANTHER" id="PTHR23026">
    <property type="entry name" value="NADPH NITROREDUCTASE"/>
    <property type="match status" value="1"/>
</dbReference>
<dbReference type="Proteomes" id="UP001314635">
    <property type="component" value="Unassembled WGS sequence"/>
</dbReference>
<proteinExistence type="predicted"/>
<dbReference type="PANTHER" id="PTHR23026:SF123">
    <property type="entry name" value="NAD(P)H NITROREDUCTASE RV3131-RELATED"/>
    <property type="match status" value="1"/>
</dbReference>
<keyword evidence="2" id="KW-0560">Oxidoreductase</keyword>
<name>A0ABS5GA62_9BRAD</name>
<dbReference type="RefSeq" id="WP_172242205.1">
    <property type="nucleotide sequence ID" value="NZ_JABFDP010000037.1"/>
</dbReference>
<dbReference type="Pfam" id="PF00881">
    <property type="entry name" value="Nitroreductase"/>
    <property type="match status" value="1"/>
</dbReference>
<dbReference type="GO" id="GO:0102919">
    <property type="term" value="F:5,6-dimethylbenzimidazole synthase activity"/>
    <property type="evidence" value="ECO:0007669"/>
    <property type="project" value="UniProtKB-EC"/>
</dbReference>
<evidence type="ECO:0000259" key="1">
    <source>
        <dbReference type="Pfam" id="PF00881"/>
    </source>
</evidence>
<feature type="domain" description="Nitroreductase" evidence="1">
    <location>
        <begin position="22"/>
        <end position="188"/>
    </location>
</feature>
<protein>
    <submittedName>
        <fullName evidence="2">5,6-dimethylbenzimidazole synthase</fullName>
        <ecNumber evidence="2">1.13.11.79</ecNumber>
    </submittedName>
</protein>
<evidence type="ECO:0000313" key="3">
    <source>
        <dbReference type="Proteomes" id="UP001314635"/>
    </source>
</evidence>
<gene>
    <name evidence="2" type="primary">bluB</name>
    <name evidence="2" type="ORF">JQ619_20895</name>
</gene>
<dbReference type="InterPro" id="IPR000415">
    <property type="entry name" value="Nitroreductase-like"/>
</dbReference>
<dbReference type="SUPFAM" id="SSF55469">
    <property type="entry name" value="FMN-dependent nitroreductase-like"/>
    <property type="match status" value="1"/>
</dbReference>
<accession>A0ABS5GA62</accession>
<dbReference type="InterPro" id="IPR029479">
    <property type="entry name" value="Nitroreductase"/>
</dbReference>
<dbReference type="Gene3D" id="3.40.109.10">
    <property type="entry name" value="NADH Oxidase"/>
    <property type="match status" value="1"/>
</dbReference>
<dbReference type="NCBIfam" id="TIGR02476">
    <property type="entry name" value="BluB"/>
    <property type="match status" value="1"/>
</dbReference>
<dbReference type="InterPro" id="IPR050627">
    <property type="entry name" value="Nitroreductase/BluB"/>
</dbReference>